<name>U4TVI4_9LACO</name>
<sequence>MFGILGGDKPAATASVRTVLEMTNRQLRAAFAADARVRGEWLETVLGRLRIRSVRYLQLADGQWSAVVTAQYMNTSVIPVQPAAFVQGGWLLVSQQRQELPLLRPNRDLITTVVTKYPALKALWENLYRPIAPGNRAVFAVIVPLLEQVPLTVHLADRHGDLRRQTYNSGQLLVSPLVHSAT</sequence>
<dbReference type="STRING" id="1231336.L248_1919"/>
<organism evidence="1 2">
    <name type="scientific">Schleiferilactobacillus shenzhenensis LY-73</name>
    <dbReference type="NCBI Taxonomy" id="1231336"/>
    <lineage>
        <taxon>Bacteria</taxon>
        <taxon>Bacillati</taxon>
        <taxon>Bacillota</taxon>
        <taxon>Bacilli</taxon>
        <taxon>Lactobacillales</taxon>
        <taxon>Lactobacillaceae</taxon>
        <taxon>Schleiferilactobacillus</taxon>
    </lineage>
</organism>
<protein>
    <submittedName>
        <fullName evidence="1">Uncharacterized protein</fullName>
    </submittedName>
</protein>
<dbReference type="AlphaFoldDB" id="U4TVI4"/>
<keyword evidence="2" id="KW-1185">Reference proteome</keyword>
<dbReference type="EMBL" id="KI271584">
    <property type="protein sequence ID" value="ERL65843.1"/>
    <property type="molecule type" value="Genomic_DNA"/>
</dbReference>
<accession>U4TVI4</accession>
<dbReference type="Proteomes" id="UP000030647">
    <property type="component" value="Unassembled WGS sequence"/>
</dbReference>
<gene>
    <name evidence="1" type="ORF">L248_1919</name>
</gene>
<dbReference type="HOGENOM" id="CLU_1480285_0_0_9"/>
<evidence type="ECO:0000313" key="2">
    <source>
        <dbReference type="Proteomes" id="UP000030647"/>
    </source>
</evidence>
<evidence type="ECO:0000313" key="1">
    <source>
        <dbReference type="EMBL" id="ERL65843.1"/>
    </source>
</evidence>
<reference evidence="2" key="1">
    <citation type="journal article" date="2013" name="Genome Announc.">
        <title>Whole-Genome Sequencing of Lactobacillus shenzhenensis Strain LY-73T.</title>
        <authorList>
            <person name="Lin Z."/>
            <person name="Liu Z."/>
            <person name="Yang R."/>
            <person name="Zou Y."/>
            <person name="Wan D."/>
            <person name="Chen J."/>
            <person name="Guo M."/>
            <person name="Zhao J."/>
            <person name="Fang C."/>
            <person name="Yang R."/>
            <person name="Liu F."/>
        </authorList>
    </citation>
    <scope>NUCLEOTIDE SEQUENCE [LARGE SCALE GENOMIC DNA]</scope>
    <source>
        <strain evidence="2">LY-73</strain>
    </source>
</reference>
<proteinExistence type="predicted"/>
<dbReference type="eggNOG" id="ENOG5032CHI">
    <property type="taxonomic scope" value="Bacteria"/>
</dbReference>